<dbReference type="Pfam" id="PF03167">
    <property type="entry name" value="UDG"/>
    <property type="match status" value="1"/>
</dbReference>
<dbReference type="GO" id="GO:0051539">
    <property type="term" value="F:4 iron, 4 sulfur cluster binding"/>
    <property type="evidence" value="ECO:0007669"/>
    <property type="project" value="UniProtKB-KW"/>
</dbReference>
<accession>E8T398</accession>
<keyword evidence="5" id="KW-0004">4Fe-4S</keyword>
<dbReference type="NCBIfam" id="TIGR00758">
    <property type="entry name" value="UDG_fam4"/>
    <property type="match status" value="1"/>
</dbReference>
<comment type="catalytic activity">
    <reaction evidence="1">
        <text>Hydrolyzes single-stranded DNA or mismatched double-stranded DNA and polynucleotides, releasing free uracil.</text>
        <dbReference type="EC" id="3.2.2.27"/>
    </reaction>
</comment>
<evidence type="ECO:0000313" key="14">
    <source>
        <dbReference type="Proteomes" id="UP000006362"/>
    </source>
</evidence>
<dbReference type="InterPro" id="IPR005273">
    <property type="entry name" value="Ura-DNA_glyco_family4"/>
</dbReference>
<dbReference type="InterPro" id="IPR051536">
    <property type="entry name" value="UDG_Type-4/5"/>
</dbReference>
<keyword evidence="7" id="KW-0227">DNA damage</keyword>
<dbReference type="RefSeq" id="WP_013538016.1">
    <property type="nucleotide sequence ID" value="NC_014926.1"/>
</dbReference>
<dbReference type="eggNOG" id="COG1573">
    <property type="taxonomic scope" value="Bacteria"/>
</dbReference>
<dbReference type="PANTHER" id="PTHR33693">
    <property type="entry name" value="TYPE-5 URACIL-DNA GLYCOSYLASE"/>
    <property type="match status" value="1"/>
</dbReference>
<dbReference type="InterPro" id="IPR036895">
    <property type="entry name" value="Uracil-DNA_glycosylase-like_sf"/>
</dbReference>
<dbReference type="GO" id="GO:0006281">
    <property type="term" value="P:DNA repair"/>
    <property type="evidence" value="ECO:0007669"/>
    <property type="project" value="UniProtKB-KW"/>
</dbReference>
<evidence type="ECO:0000259" key="12">
    <source>
        <dbReference type="SMART" id="SM00986"/>
    </source>
</evidence>
<dbReference type="GO" id="GO:0004844">
    <property type="term" value="F:uracil DNA N-glycosylase activity"/>
    <property type="evidence" value="ECO:0007669"/>
    <property type="project" value="UniProtKB-EC"/>
</dbReference>
<evidence type="ECO:0000256" key="3">
    <source>
        <dbReference type="ARBA" id="ARBA00012030"/>
    </source>
</evidence>
<reference evidence="13" key="1">
    <citation type="submission" date="2011-01" db="EMBL/GenBank/DDBJ databases">
        <title>Complete sequence of chromosome of Thermovibrio ammonificans HB-1.</title>
        <authorList>
            <consortium name="US DOE Joint Genome Institute"/>
            <person name="Lucas S."/>
            <person name="Copeland A."/>
            <person name="Lapidus A."/>
            <person name="Cheng J.-F."/>
            <person name="Goodwin L."/>
            <person name="Pitluck S."/>
            <person name="Davenport K."/>
            <person name="Detter J.C."/>
            <person name="Han C."/>
            <person name="Tapia R."/>
            <person name="Land M."/>
            <person name="Hauser L."/>
            <person name="Kyrpides N."/>
            <person name="Ivanova N."/>
            <person name="Ovchinnikova G."/>
            <person name="Vetriani C."/>
            <person name="Woyke T."/>
        </authorList>
    </citation>
    <scope>NUCLEOTIDE SEQUENCE [LARGE SCALE GENOMIC DNA]</scope>
    <source>
        <strain evidence="13">HB-1</strain>
    </source>
</reference>
<evidence type="ECO:0000256" key="11">
    <source>
        <dbReference type="ARBA" id="ARBA00023204"/>
    </source>
</evidence>
<keyword evidence="6" id="KW-0479">Metal-binding</keyword>
<dbReference type="SUPFAM" id="SSF52141">
    <property type="entry name" value="Uracil-DNA glycosylase-like"/>
    <property type="match status" value="1"/>
</dbReference>
<evidence type="ECO:0000256" key="9">
    <source>
        <dbReference type="ARBA" id="ARBA00023004"/>
    </source>
</evidence>
<name>E8T398_THEA1</name>
<dbReference type="Proteomes" id="UP000006362">
    <property type="component" value="Chromosome"/>
</dbReference>
<sequence>MDLRRTPEEGSSPVEELKRAIKFLELMGFKEVRLPEGVVERAFDPIEELEKVKEEAQKCCKCRLCKTRHNVVFGEGDPQTNLMFVGEAPGEQEDLQGRPFVGRAGQLLSKFLNLYGVTRDQIYITNVLKCRPPNNRDPAPDEIEACYPFLEKQIELISPKVILCLGAFAARTILNLPERTPISRIRGKEHKTTIGGVEVTVIPTFHPAYLLRNRRGEPEFQKDLELALRLAGFLK</sequence>
<dbReference type="KEGG" id="tam:Theam_1267"/>
<dbReference type="STRING" id="648996.Theam_1267"/>
<evidence type="ECO:0000256" key="10">
    <source>
        <dbReference type="ARBA" id="ARBA00023014"/>
    </source>
</evidence>
<proteinExistence type="inferred from homology"/>
<evidence type="ECO:0000256" key="6">
    <source>
        <dbReference type="ARBA" id="ARBA00022723"/>
    </source>
</evidence>
<evidence type="ECO:0000256" key="5">
    <source>
        <dbReference type="ARBA" id="ARBA00022485"/>
    </source>
</evidence>
<dbReference type="SMART" id="SM00987">
    <property type="entry name" value="UreE_C"/>
    <property type="match status" value="1"/>
</dbReference>
<organism evidence="13 14">
    <name type="scientific">Thermovibrio ammonificans (strain DSM 15698 / JCM 12110 / HB-1)</name>
    <dbReference type="NCBI Taxonomy" id="648996"/>
    <lineage>
        <taxon>Bacteria</taxon>
        <taxon>Pseudomonadati</taxon>
        <taxon>Aquificota</taxon>
        <taxon>Aquificia</taxon>
        <taxon>Desulfurobacteriales</taxon>
        <taxon>Desulfurobacteriaceae</taxon>
        <taxon>Thermovibrio</taxon>
    </lineage>
</organism>
<evidence type="ECO:0000256" key="4">
    <source>
        <dbReference type="ARBA" id="ARBA00019403"/>
    </source>
</evidence>
<dbReference type="AlphaFoldDB" id="E8T398"/>
<comment type="similarity">
    <text evidence="2">Belongs to the uracil-DNA glycosylase (UDG) superfamily. Type 4 (UDGa) family.</text>
</comment>
<dbReference type="EMBL" id="CP002444">
    <property type="protein sequence ID" value="ADU97230.1"/>
    <property type="molecule type" value="Genomic_DNA"/>
</dbReference>
<dbReference type="EC" id="3.2.2.27" evidence="3"/>
<dbReference type="Gene3D" id="3.40.470.10">
    <property type="entry name" value="Uracil-DNA glycosylase-like domain"/>
    <property type="match status" value="1"/>
</dbReference>
<evidence type="ECO:0000256" key="7">
    <source>
        <dbReference type="ARBA" id="ARBA00022763"/>
    </source>
</evidence>
<keyword evidence="11" id="KW-0234">DNA repair</keyword>
<keyword evidence="8" id="KW-0378">Hydrolase</keyword>
<dbReference type="InterPro" id="IPR005122">
    <property type="entry name" value="Uracil-DNA_glycosylase-like"/>
</dbReference>
<dbReference type="SMART" id="SM00986">
    <property type="entry name" value="UDG"/>
    <property type="match status" value="1"/>
</dbReference>
<dbReference type="HOGENOM" id="CLU_044815_1_3_0"/>
<evidence type="ECO:0000313" key="13">
    <source>
        <dbReference type="EMBL" id="ADU97230.1"/>
    </source>
</evidence>
<evidence type="ECO:0000256" key="1">
    <source>
        <dbReference type="ARBA" id="ARBA00001400"/>
    </source>
</evidence>
<evidence type="ECO:0000256" key="2">
    <source>
        <dbReference type="ARBA" id="ARBA00006521"/>
    </source>
</evidence>
<dbReference type="CDD" id="cd10030">
    <property type="entry name" value="UDG-F4_TTUDGA_SPO1dp_like"/>
    <property type="match status" value="1"/>
</dbReference>
<keyword evidence="14" id="KW-1185">Reference proteome</keyword>
<dbReference type="PANTHER" id="PTHR33693:SF1">
    <property type="entry name" value="TYPE-4 URACIL-DNA GLYCOSYLASE"/>
    <property type="match status" value="1"/>
</dbReference>
<dbReference type="GO" id="GO:0046872">
    <property type="term" value="F:metal ion binding"/>
    <property type="evidence" value="ECO:0007669"/>
    <property type="project" value="UniProtKB-KW"/>
</dbReference>
<gene>
    <name evidence="13" type="ordered locus">Theam_1267</name>
</gene>
<keyword evidence="10" id="KW-0411">Iron-sulfur</keyword>
<keyword evidence="9" id="KW-0408">Iron</keyword>
<evidence type="ECO:0000256" key="8">
    <source>
        <dbReference type="ARBA" id="ARBA00022801"/>
    </source>
</evidence>
<feature type="domain" description="Uracil-DNA glycosylase-like" evidence="12">
    <location>
        <begin position="73"/>
        <end position="225"/>
    </location>
</feature>
<protein>
    <recommendedName>
        <fullName evidence="4">Type-4 uracil-DNA glycosylase</fullName>
        <ecNumber evidence="3">3.2.2.27</ecNumber>
    </recommendedName>
</protein>